<evidence type="ECO:0000313" key="3">
    <source>
        <dbReference type="Proteomes" id="UP001430953"/>
    </source>
</evidence>
<feature type="compositionally biased region" description="Acidic residues" evidence="1">
    <location>
        <begin position="1"/>
        <end position="11"/>
    </location>
</feature>
<comment type="caution">
    <text evidence="2">The sequence shown here is derived from an EMBL/GenBank/DDBJ whole genome shotgun (WGS) entry which is preliminary data.</text>
</comment>
<protein>
    <submittedName>
        <fullName evidence="2">Uncharacterized protein</fullName>
    </submittedName>
</protein>
<gene>
    <name evidence="2" type="ORF">PUN28_016433</name>
</gene>
<dbReference type="AlphaFoldDB" id="A0AAW2ESX9"/>
<reference evidence="2 3" key="1">
    <citation type="submission" date="2023-03" db="EMBL/GenBank/DDBJ databases">
        <title>High recombination rates correlate with genetic variation in Cardiocondyla obscurior ants.</title>
        <authorList>
            <person name="Errbii M."/>
        </authorList>
    </citation>
    <scope>NUCLEOTIDE SEQUENCE [LARGE SCALE GENOMIC DNA]</scope>
    <source>
        <strain evidence="2">Alpha-2009</strain>
        <tissue evidence="2">Whole body</tissue>
    </source>
</reference>
<feature type="region of interest" description="Disordered" evidence="1">
    <location>
        <begin position="1"/>
        <end position="30"/>
    </location>
</feature>
<dbReference type="Proteomes" id="UP001430953">
    <property type="component" value="Unassembled WGS sequence"/>
</dbReference>
<name>A0AAW2ESX9_9HYME</name>
<feature type="compositionally biased region" description="Basic and acidic residues" evidence="1">
    <location>
        <begin position="12"/>
        <end position="22"/>
    </location>
</feature>
<evidence type="ECO:0000313" key="2">
    <source>
        <dbReference type="EMBL" id="KAL0104787.1"/>
    </source>
</evidence>
<keyword evidence="3" id="KW-1185">Reference proteome</keyword>
<proteinExistence type="predicted"/>
<sequence>MSDDVVDDVAEEDSHGDARERSAITTTTTTTKKATTTAFLALFTARTARVCLSSKRYLGSTQRRIVPVAETPEDRHRGAEECMTGARDEEDKDER</sequence>
<feature type="compositionally biased region" description="Basic and acidic residues" evidence="1">
    <location>
        <begin position="72"/>
        <end position="95"/>
    </location>
</feature>
<organism evidence="2 3">
    <name type="scientific">Cardiocondyla obscurior</name>
    <dbReference type="NCBI Taxonomy" id="286306"/>
    <lineage>
        <taxon>Eukaryota</taxon>
        <taxon>Metazoa</taxon>
        <taxon>Ecdysozoa</taxon>
        <taxon>Arthropoda</taxon>
        <taxon>Hexapoda</taxon>
        <taxon>Insecta</taxon>
        <taxon>Pterygota</taxon>
        <taxon>Neoptera</taxon>
        <taxon>Endopterygota</taxon>
        <taxon>Hymenoptera</taxon>
        <taxon>Apocrita</taxon>
        <taxon>Aculeata</taxon>
        <taxon>Formicoidea</taxon>
        <taxon>Formicidae</taxon>
        <taxon>Myrmicinae</taxon>
        <taxon>Cardiocondyla</taxon>
    </lineage>
</organism>
<accession>A0AAW2ESX9</accession>
<dbReference type="EMBL" id="JADYXP020000019">
    <property type="protein sequence ID" value="KAL0104787.1"/>
    <property type="molecule type" value="Genomic_DNA"/>
</dbReference>
<evidence type="ECO:0000256" key="1">
    <source>
        <dbReference type="SAM" id="MobiDB-lite"/>
    </source>
</evidence>
<feature type="region of interest" description="Disordered" evidence="1">
    <location>
        <begin position="68"/>
        <end position="95"/>
    </location>
</feature>